<dbReference type="AlphaFoldDB" id="A0A317CEW2"/>
<dbReference type="EMBL" id="QGKL01000031">
    <property type="protein sequence ID" value="PWQ95903.1"/>
    <property type="molecule type" value="Genomic_DNA"/>
</dbReference>
<gene>
    <name evidence="13" type="primary">pyrD</name>
    <name evidence="15" type="ORF">DKT75_11010</name>
</gene>
<evidence type="ECO:0000256" key="3">
    <source>
        <dbReference type="ARBA" id="ARBA00005161"/>
    </source>
</evidence>
<evidence type="ECO:0000256" key="6">
    <source>
        <dbReference type="ARBA" id="ARBA00022475"/>
    </source>
</evidence>
<evidence type="ECO:0000256" key="10">
    <source>
        <dbReference type="ARBA" id="ARBA00023002"/>
    </source>
</evidence>
<dbReference type="PROSITE" id="PS00911">
    <property type="entry name" value="DHODEHASE_1"/>
    <property type="match status" value="1"/>
</dbReference>
<dbReference type="Gene3D" id="3.20.20.70">
    <property type="entry name" value="Aldolase class I"/>
    <property type="match status" value="1"/>
</dbReference>
<dbReference type="NCBIfam" id="NF003645">
    <property type="entry name" value="PRK05286.1-2"/>
    <property type="match status" value="1"/>
</dbReference>
<evidence type="ECO:0000256" key="7">
    <source>
        <dbReference type="ARBA" id="ARBA00022630"/>
    </source>
</evidence>
<proteinExistence type="inferred from homology"/>
<feature type="binding site" evidence="13">
    <location>
        <position position="179"/>
    </location>
    <ligand>
        <name>substrate</name>
    </ligand>
</feature>
<evidence type="ECO:0000313" key="16">
    <source>
        <dbReference type="Proteomes" id="UP000245506"/>
    </source>
</evidence>
<dbReference type="InterPro" id="IPR013785">
    <property type="entry name" value="Aldolase_TIM"/>
</dbReference>
<dbReference type="FunFam" id="3.20.20.70:FF:000028">
    <property type="entry name" value="Dihydroorotate dehydrogenase (quinone)"/>
    <property type="match status" value="1"/>
</dbReference>
<dbReference type="Pfam" id="PF01180">
    <property type="entry name" value="DHO_dh"/>
    <property type="match status" value="1"/>
</dbReference>
<comment type="similarity">
    <text evidence="4 13">Belongs to the dihydroorotate dehydrogenase family. Type 2 subfamily.</text>
</comment>
<feature type="binding site" evidence="13">
    <location>
        <position position="299"/>
    </location>
    <ligand>
        <name>FMN</name>
        <dbReference type="ChEBI" id="CHEBI:58210"/>
    </ligand>
</feature>
<evidence type="ECO:0000256" key="2">
    <source>
        <dbReference type="ARBA" id="ARBA00004202"/>
    </source>
</evidence>
<dbReference type="GO" id="GO:0044205">
    <property type="term" value="P:'de novo' UMP biosynthetic process"/>
    <property type="evidence" value="ECO:0007669"/>
    <property type="project" value="UniProtKB-UniRule"/>
</dbReference>
<dbReference type="InterPro" id="IPR050074">
    <property type="entry name" value="DHO_dehydrogenase"/>
</dbReference>
<evidence type="ECO:0000256" key="4">
    <source>
        <dbReference type="ARBA" id="ARBA00005359"/>
    </source>
</evidence>
<evidence type="ECO:0000256" key="8">
    <source>
        <dbReference type="ARBA" id="ARBA00022643"/>
    </source>
</evidence>
<feature type="binding site" evidence="13">
    <location>
        <begin position="61"/>
        <end position="65"/>
    </location>
    <ligand>
        <name>FMN</name>
        <dbReference type="ChEBI" id="CHEBI:58210"/>
    </ligand>
</feature>
<evidence type="ECO:0000256" key="12">
    <source>
        <dbReference type="ARBA" id="ARBA00048639"/>
    </source>
</evidence>
<feature type="binding site" evidence="13">
    <location>
        <position position="247"/>
    </location>
    <ligand>
        <name>FMN</name>
        <dbReference type="ChEBI" id="CHEBI:58210"/>
    </ligand>
</feature>
<dbReference type="EC" id="1.3.5.2" evidence="13"/>
<comment type="subunit">
    <text evidence="5 13">Monomer.</text>
</comment>
<organism evidence="15 16">
    <name type="scientific">Leucothrix arctica</name>
    <dbReference type="NCBI Taxonomy" id="1481894"/>
    <lineage>
        <taxon>Bacteria</taxon>
        <taxon>Pseudomonadati</taxon>
        <taxon>Pseudomonadota</taxon>
        <taxon>Gammaproteobacteria</taxon>
        <taxon>Thiotrichales</taxon>
        <taxon>Thiotrichaceae</taxon>
        <taxon>Leucothrix</taxon>
    </lineage>
</organism>
<feature type="binding site" evidence="13">
    <location>
        <begin position="248"/>
        <end position="249"/>
    </location>
    <ligand>
        <name>substrate</name>
    </ligand>
</feature>
<keyword evidence="11 13" id="KW-0472">Membrane</keyword>
<keyword evidence="7 13" id="KW-0285">Flavoprotein</keyword>
<feature type="binding site" evidence="13">
    <location>
        <position position="65"/>
    </location>
    <ligand>
        <name>substrate</name>
    </ligand>
</feature>
<protein>
    <recommendedName>
        <fullName evidence="13">Dihydroorotate dehydrogenase (quinone)</fullName>
        <ecNumber evidence="13">1.3.5.2</ecNumber>
    </recommendedName>
    <alternativeName>
        <fullName evidence="13">DHOdehase</fullName>
        <shortName evidence="13">DHOD</shortName>
        <shortName evidence="13">DHODase</shortName>
    </alternativeName>
    <alternativeName>
        <fullName evidence="13">Dihydroorotate oxidase</fullName>
    </alternativeName>
</protein>
<dbReference type="InterPro" id="IPR005720">
    <property type="entry name" value="Dihydroorotate_DH_cat"/>
</dbReference>
<keyword evidence="9 13" id="KW-0665">Pyrimidine biosynthesis</keyword>
<dbReference type="SUPFAM" id="SSF51395">
    <property type="entry name" value="FMN-linked oxidoreductases"/>
    <property type="match status" value="1"/>
</dbReference>
<evidence type="ECO:0000256" key="11">
    <source>
        <dbReference type="ARBA" id="ARBA00023136"/>
    </source>
</evidence>
<dbReference type="HAMAP" id="MF_00225">
    <property type="entry name" value="DHO_dh_type2"/>
    <property type="match status" value="1"/>
</dbReference>
<dbReference type="NCBIfam" id="TIGR01036">
    <property type="entry name" value="pyrD_sub2"/>
    <property type="match status" value="1"/>
</dbReference>
<dbReference type="PANTHER" id="PTHR48109:SF4">
    <property type="entry name" value="DIHYDROOROTATE DEHYDROGENASE (QUINONE), MITOCHONDRIAL"/>
    <property type="match status" value="1"/>
</dbReference>
<dbReference type="CDD" id="cd04738">
    <property type="entry name" value="DHOD_2_like"/>
    <property type="match status" value="1"/>
</dbReference>
<evidence type="ECO:0000256" key="13">
    <source>
        <dbReference type="HAMAP-Rule" id="MF_00225"/>
    </source>
</evidence>
<dbReference type="Proteomes" id="UP000245506">
    <property type="component" value="Unassembled WGS sequence"/>
</dbReference>
<feature type="domain" description="Dihydroorotate dehydrogenase catalytic" evidence="14">
    <location>
        <begin position="45"/>
        <end position="337"/>
    </location>
</feature>
<keyword evidence="10 13" id="KW-0560">Oxidoreductase</keyword>
<evidence type="ECO:0000259" key="14">
    <source>
        <dbReference type="Pfam" id="PF01180"/>
    </source>
</evidence>
<dbReference type="NCBIfam" id="NF003646">
    <property type="entry name" value="PRK05286.1-4"/>
    <property type="match status" value="1"/>
</dbReference>
<keyword evidence="16" id="KW-1185">Reference proteome</keyword>
<keyword evidence="8 13" id="KW-0288">FMN</keyword>
<comment type="pathway">
    <text evidence="3 13">Pyrimidine metabolism; UMP biosynthesis via de novo pathway; orotate from (S)-dihydroorotate (quinone route): step 1/1.</text>
</comment>
<feature type="binding site" evidence="13">
    <location>
        <position position="85"/>
    </location>
    <ligand>
        <name>FMN</name>
        <dbReference type="ChEBI" id="CHEBI:58210"/>
    </ligand>
</feature>
<keyword evidence="6 13" id="KW-1003">Cell membrane</keyword>
<comment type="catalytic activity">
    <reaction evidence="12 13">
        <text>(S)-dihydroorotate + a quinone = orotate + a quinol</text>
        <dbReference type="Rhea" id="RHEA:30187"/>
        <dbReference type="ChEBI" id="CHEBI:24646"/>
        <dbReference type="ChEBI" id="CHEBI:30839"/>
        <dbReference type="ChEBI" id="CHEBI:30864"/>
        <dbReference type="ChEBI" id="CHEBI:132124"/>
        <dbReference type="EC" id="1.3.5.2"/>
    </reaction>
</comment>
<sequence>MYSIARHLLFRLPAETSHDMTLKGLNIAKRFHLLNLVTRKVASKSVEVMGLTFPNRVGLAAGLDKNGDYLEALSDLGFGFVEIGTVTPLPQAGNDKPRMFRLPAAQGIINRMGFNNFGVDHLVENVKQARANGFKGVIGINIGKNAATPVEKAMDDYLICLRKSYQHADYITINISSPNTPGLRSLQYGEELNALLSVLKAEQVKLSEEQGRYVPLAVKVAPDLSVEEVEGIAECLVSNGIDALIATNTTLARDAVEGMKYGTEAGGLSGAPVTEKSTQVIAQFAKALEGKMPIIGVGGIFNAADAQAKLDAGASLVQLYSGLIYQGPKLVTECVTALDA</sequence>
<dbReference type="GO" id="GO:0106430">
    <property type="term" value="F:dihydroorotate dehydrogenase (quinone) activity"/>
    <property type="evidence" value="ECO:0007669"/>
    <property type="project" value="UniProtKB-EC"/>
</dbReference>
<evidence type="ECO:0000256" key="5">
    <source>
        <dbReference type="ARBA" id="ARBA00011245"/>
    </source>
</evidence>
<dbReference type="InterPro" id="IPR001295">
    <property type="entry name" value="Dihydroorotate_DH_CS"/>
</dbReference>
<dbReference type="NCBIfam" id="NF003644">
    <property type="entry name" value="PRK05286.1-1"/>
    <property type="match status" value="1"/>
</dbReference>
<dbReference type="GO" id="GO:0006207">
    <property type="term" value="P:'de novo' pyrimidine nucleobase biosynthetic process"/>
    <property type="evidence" value="ECO:0007669"/>
    <property type="project" value="UniProtKB-UniRule"/>
</dbReference>
<dbReference type="NCBIfam" id="NF003652">
    <property type="entry name" value="PRK05286.2-5"/>
    <property type="match status" value="1"/>
</dbReference>
<dbReference type="InterPro" id="IPR012135">
    <property type="entry name" value="Dihydroorotate_DH_1_2"/>
</dbReference>
<feature type="binding site" evidence="13">
    <location>
        <begin position="320"/>
        <end position="321"/>
    </location>
    <ligand>
        <name>FMN</name>
        <dbReference type="ChEBI" id="CHEBI:58210"/>
    </ligand>
</feature>
<feature type="active site" description="Nucleophile" evidence="13">
    <location>
        <position position="177"/>
    </location>
</feature>
<comment type="subcellular location">
    <subcellularLocation>
        <location evidence="2 13">Cell membrane</location>
        <topology evidence="2 13">Peripheral membrane protein</topology>
    </subcellularLocation>
</comment>
<dbReference type="InterPro" id="IPR005719">
    <property type="entry name" value="Dihydroorotate_DH_2"/>
</dbReference>
<dbReference type="GO" id="GO:0005737">
    <property type="term" value="C:cytoplasm"/>
    <property type="evidence" value="ECO:0007669"/>
    <property type="project" value="InterPro"/>
</dbReference>
<comment type="cofactor">
    <cofactor evidence="13">
        <name>FMN</name>
        <dbReference type="ChEBI" id="CHEBI:58210"/>
    </cofactor>
    <text evidence="13">Binds 1 FMN per subunit.</text>
</comment>
<comment type="function">
    <text evidence="1 13">Catalyzes the conversion of dihydroorotate to orotate with quinone as electron acceptor.</text>
</comment>
<name>A0A317CEW2_9GAMM</name>
<dbReference type="OrthoDB" id="9802377at2"/>
<dbReference type="GO" id="GO:0005886">
    <property type="term" value="C:plasma membrane"/>
    <property type="evidence" value="ECO:0007669"/>
    <property type="project" value="UniProtKB-SubCell"/>
</dbReference>
<feature type="binding site" evidence="13">
    <location>
        <position position="174"/>
    </location>
    <ligand>
        <name>substrate</name>
    </ligand>
</feature>
<reference evidence="15 16" key="1">
    <citation type="submission" date="2018-05" db="EMBL/GenBank/DDBJ databases">
        <title>Leucothrix arctica sp. nov., isolated from Arctic seawater.</title>
        <authorList>
            <person name="Choi A."/>
            <person name="Baek K."/>
        </authorList>
    </citation>
    <scope>NUCLEOTIDE SEQUENCE [LARGE SCALE GENOMIC DNA]</scope>
    <source>
        <strain evidence="15 16">IMCC9719</strain>
    </source>
</reference>
<dbReference type="PROSITE" id="PS00912">
    <property type="entry name" value="DHODEHASE_2"/>
    <property type="match status" value="1"/>
</dbReference>
<comment type="caution">
    <text evidence="15">The sequence shown here is derived from an EMBL/GenBank/DDBJ whole genome shotgun (WGS) entry which is preliminary data.</text>
</comment>
<feature type="binding site" evidence="13">
    <location>
        <position position="219"/>
    </location>
    <ligand>
        <name>FMN</name>
        <dbReference type="ChEBI" id="CHEBI:58210"/>
    </ligand>
</feature>
<dbReference type="PIRSF" id="PIRSF000164">
    <property type="entry name" value="DHO_oxidase"/>
    <property type="match status" value="1"/>
</dbReference>
<dbReference type="PANTHER" id="PTHR48109">
    <property type="entry name" value="DIHYDROOROTATE DEHYDROGENASE (QUINONE), MITOCHONDRIAL-RELATED"/>
    <property type="match status" value="1"/>
</dbReference>
<feature type="binding site" evidence="13">
    <location>
        <position position="141"/>
    </location>
    <ligand>
        <name>FMN</name>
        <dbReference type="ChEBI" id="CHEBI:58210"/>
    </ligand>
</feature>
<dbReference type="RefSeq" id="WP_109823482.1">
    <property type="nucleotide sequence ID" value="NZ_QGKL01000031.1"/>
</dbReference>
<dbReference type="UniPathway" id="UPA00070">
    <property type="reaction ID" value="UER00946"/>
</dbReference>
<evidence type="ECO:0000256" key="9">
    <source>
        <dbReference type="ARBA" id="ARBA00022975"/>
    </source>
</evidence>
<evidence type="ECO:0000313" key="15">
    <source>
        <dbReference type="EMBL" id="PWQ95903.1"/>
    </source>
</evidence>
<evidence type="ECO:0000256" key="1">
    <source>
        <dbReference type="ARBA" id="ARBA00003125"/>
    </source>
</evidence>
<accession>A0A317CEW2</accession>
<feature type="binding site" evidence="13">
    <location>
        <position position="270"/>
    </location>
    <ligand>
        <name>FMN</name>
        <dbReference type="ChEBI" id="CHEBI:58210"/>
    </ligand>
</feature>
<feature type="binding site" evidence="13">
    <location>
        <begin position="110"/>
        <end position="114"/>
    </location>
    <ligand>
        <name>substrate</name>
    </ligand>
</feature>
<feature type="binding site" evidence="13">
    <location>
        <position position="174"/>
    </location>
    <ligand>
        <name>FMN</name>
        <dbReference type="ChEBI" id="CHEBI:58210"/>
    </ligand>
</feature>